<dbReference type="GO" id="GO:0004176">
    <property type="term" value="F:ATP-dependent peptidase activity"/>
    <property type="evidence" value="ECO:0007669"/>
    <property type="project" value="InterPro"/>
</dbReference>
<feature type="domain" description="PDZ" evidence="1">
    <location>
        <begin position="121"/>
        <end position="174"/>
    </location>
</feature>
<dbReference type="Pfam" id="PF13180">
    <property type="entry name" value="PDZ_2"/>
    <property type="match status" value="1"/>
</dbReference>
<dbReference type="InterPro" id="IPR014721">
    <property type="entry name" value="Ribsml_uS5_D2-typ_fold_subgr"/>
</dbReference>
<gene>
    <name evidence="2" type="ORF">AVDCRST_MAG76-2335</name>
</gene>
<dbReference type="EMBL" id="CADCSZ010000146">
    <property type="protein sequence ID" value="CAA9252055.1"/>
    <property type="molecule type" value="Genomic_DNA"/>
</dbReference>
<dbReference type="AlphaFoldDB" id="A0A6J4IHU4"/>
<dbReference type="Gene3D" id="3.30.230.10">
    <property type="match status" value="1"/>
</dbReference>
<dbReference type="InterPro" id="IPR020568">
    <property type="entry name" value="Ribosomal_Su5_D2-typ_SF"/>
</dbReference>
<dbReference type="GO" id="GO:0006508">
    <property type="term" value="P:proteolysis"/>
    <property type="evidence" value="ECO:0007669"/>
    <property type="project" value="InterPro"/>
</dbReference>
<sequence>MALLARLWLRWSRWDTLLLLAAVVILAGAGLPLPGYSVSPGRTTDAGDLIVVKGREVFEPEGTFVVSTVALKPLSPFLAFQAWLDDSVRTVPKDQVQGKQAAGQAVEESETMAIAVALKRLGFEVRRKVGGGAYVEEVTPASPAVGRLTPGDVITSVNGVPAASAQEVTGALNELRSGDVVRLGVEVPTGAGRTEEIVLGRFPGTDDPLLGVILRSAPGRFEFPVDVRIKGGGFEGGSAGLALTLGLLDVLTPGELTGRNRVAVTGTMEIDGTVGGVGGVTEKAAAARRAGARYFLVPSGQAEAAVRGGGSTLKVIAVTTLDDALTALEGLGGDVGPARRSR</sequence>
<evidence type="ECO:0000259" key="1">
    <source>
        <dbReference type="PROSITE" id="PS50106"/>
    </source>
</evidence>
<dbReference type="GO" id="GO:0005524">
    <property type="term" value="F:ATP binding"/>
    <property type="evidence" value="ECO:0007669"/>
    <property type="project" value="InterPro"/>
</dbReference>
<dbReference type="SUPFAM" id="SSF50156">
    <property type="entry name" value="PDZ domain-like"/>
    <property type="match status" value="1"/>
</dbReference>
<dbReference type="PANTHER" id="PTHR10046">
    <property type="entry name" value="ATP DEPENDENT LON PROTEASE FAMILY MEMBER"/>
    <property type="match status" value="1"/>
</dbReference>
<evidence type="ECO:0000313" key="2">
    <source>
        <dbReference type="EMBL" id="CAA9252055.1"/>
    </source>
</evidence>
<name>A0A6J4IHU4_9ACTN</name>
<dbReference type="InterPro" id="IPR027065">
    <property type="entry name" value="Lon_Prtase"/>
</dbReference>
<dbReference type="GO" id="GO:0004252">
    <property type="term" value="F:serine-type endopeptidase activity"/>
    <property type="evidence" value="ECO:0007669"/>
    <property type="project" value="InterPro"/>
</dbReference>
<dbReference type="GO" id="GO:0030163">
    <property type="term" value="P:protein catabolic process"/>
    <property type="evidence" value="ECO:0007669"/>
    <property type="project" value="InterPro"/>
</dbReference>
<proteinExistence type="predicted"/>
<dbReference type="SMART" id="SM00228">
    <property type="entry name" value="PDZ"/>
    <property type="match status" value="1"/>
</dbReference>
<dbReference type="InterPro" id="IPR036034">
    <property type="entry name" value="PDZ_sf"/>
</dbReference>
<dbReference type="InterPro" id="IPR008269">
    <property type="entry name" value="Lon_proteolytic"/>
</dbReference>
<protein>
    <recommendedName>
        <fullName evidence="1">PDZ domain-containing protein</fullName>
    </recommendedName>
</protein>
<dbReference type="Pfam" id="PF05362">
    <property type="entry name" value="Lon_C"/>
    <property type="match status" value="1"/>
</dbReference>
<accession>A0A6J4IHU4</accession>
<dbReference type="InterPro" id="IPR001478">
    <property type="entry name" value="PDZ"/>
</dbReference>
<organism evidence="2">
    <name type="scientific">uncultured Acidimicrobiales bacterium</name>
    <dbReference type="NCBI Taxonomy" id="310071"/>
    <lineage>
        <taxon>Bacteria</taxon>
        <taxon>Bacillati</taxon>
        <taxon>Actinomycetota</taxon>
        <taxon>Acidimicrobiia</taxon>
        <taxon>Acidimicrobiales</taxon>
        <taxon>environmental samples</taxon>
    </lineage>
</organism>
<dbReference type="Gene3D" id="2.30.42.10">
    <property type="match status" value="1"/>
</dbReference>
<dbReference type="PROSITE" id="PS50106">
    <property type="entry name" value="PDZ"/>
    <property type="match status" value="1"/>
</dbReference>
<reference evidence="2" key="1">
    <citation type="submission" date="2020-02" db="EMBL/GenBank/DDBJ databases">
        <authorList>
            <person name="Meier V. D."/>
        </authorList>
    </citation>
    <scope>NUCLEOTIDE SEQUENCE</scope>
    <source>
        <strain evidence="2">AVDCRST_MAG76</strain>
    </source>
</reference>
<dbReference type="SUPFAM" id="SSF54211">
    <property type="entry name" value="Ribosomal protein S5 domain 2-like"/>
    <property type="match status" value="1"/>
</dbReference>